<evidence type="ECO:0000313" key="3">
    <source>
        <dbReference type="EMBL" id="NYH91722.1"/>
    </source>
</evidence>
<organism evidence="3 4">
    <name type="scientific">Actinopolymorpha rutila</name>
    <dbReference type="NCBI Taxonomy" id="446787"/>
    <lineage>
        <taxon>Bacteria</taxon>
        <taxon>Bacillati</taxon>
        <taxon>Actinomycetota</taxon>
        <taxon>Actinomycetes</taxon>
        <taxon>Propionibacteriales</taxon>
        <taxon>Actinopolymorphaceae</taxon>
        <taxon>Actinopolymorpha</taxon>
    </lineage>
</organism>
<dbReference type="InterPro" id="IPR016162">
    <property type="entry name" value="Ald_DH_N"/>
</dbReference>
<keyword evidence="1" id="KW-0560">Oxidoreductase</keyword>
<dbReference type="Pfam" id="PF00171">
    <property type="entry name" value="Aldedh"/>
    <property type="match status" value="1"/>
</dbReference>
<dbReference type="AlphaFoldDB" id="A0A852ZJD5"/>
<name>A0A852ZJD5_9ACTN</name>
<evidence type="ECO:0000259" key="2">
    <source>
        <dbReference type="Pfam" id="PF00171"/>
    </source>
</evidence>
<dbReference type="GO" id="GO:0016491">
    <property type="term" value="F:oxidoreductase activity"/>
    <property type="evidence" value="ECO:0007669"/>
    <property type="project" value="UniProtKB-KW"/>
</dbReference>
<sequence>MSTTRPSERLAVRKTYKLYVGGAFPRSESGRSYVVHDAKGQFLANAALASRKDARDAVVAARKAFGGWSARTAYNRGQILYRVAEVMEGRRAQFVDEVAAGEGLHRAEAEAAVDESIDRWVWYAGWADKVAQVLGSTNPVAGPYFDFSVPEPTGVVAVLAPQESSLLGLVSVLAPVITTGNTCVVLASADRPLPAVTLTEVLATSDLPGGVVNLLTGRVPEVAPWLAAHQDVNALDLTGAGDRELATEFERAAADNLKRLVRVPDHNQDWTAAPGIDRMAAFLETKTVWHPMGI</sequence>
<evidence type="ECO:0000256" key="1">
    <source>
        <dbReference type="ARBA" id="ARBA00023002"/>
    </source>
</evidence>
<proteinExistence type="predicted"/>
<accession>A0A852ZJD5</accession>
<dbReference type="InterPro" id="IPR015590">
    <property type="entry name" value="Aldehyde_DH_dom"/>
</dbReference>
<dbReference type="Gene3D" id="3.40.605.10">
    <property type="entry name" value="Aldehyde Dehydrogenase, Chain A, domain 1"/>
    <property type="match status" value="1"/>
</dbReference>
<dbReference type="Proteomes" id="UP000579605">
    <property type="component" value="Unassembled WGS sequence"/>
</dbReference>
<dbReference type="SUPFAM" id="SSF53720">
    <property type="entry name" value="ALDH-like"/>
    <property type="match status" value="1"/>
</dbReference>
<dbReference type="EMBL" id="JACBZH010000001">
    <property type="protein sequence ID" value="NYH91722.1"/>
    <property type="molecule type" value="Genomic_DNA"/>
</dbReference>
<keyword evidence="4" id="KW-1185">Reference proteome</keyword>
<dbReference type="InterPro" id="IPR016161">
    <property type="entry name" value="Ald_DH/histidinol_DH"/>
</dbReference>
<gene>
    <name evidence="3" type="ORF">F4554_004360</name>
</gene>
<reference evidence="3 4" key="1">
    <citation type="submission" date="2020-07" db="EMBL/GenBank/DDBJ databases">
        <title>Sequencing the genomes of 1000 actinobacteria strains.</title>
        <authorList>
            <person name="Klenk H.-P."/>
        </authorList>
    </citation>
    <scope>NUCLEOTIDE SEQUENCE [LARGE SCALE GENOMIC DNA]</scope>
    <source>
        <strain evidence="3 4">DSM 18448</strain>
    </source>
</reference>
<comment type="caution">
    <text evidence="3">The sequence shown here is derived from an EMBL/GenBank/DDBJ whole genome shotgun (WGS) entry which is preliminary data.</text>
</comment>
<feature type="domain" description="Aldehyde dehydrogenase" evidence="2">
    <location>
        <begin position="28"/>
        <end position="260"/>
    </location>
</feature>
<evidence type="ECO:0000313" key="4">
    <source>
        <dbReference type="Proteomes" id="UP000579605"/>
    </source>
</evidence>
<protein>
    <submittedName>
        <fullName evidence="3">Acyl-CoA reductase-like NAD-dependent aldehyde dehydrogenase</fullName>
    </submittedName>
</protein>
<dbReference type="RefSeq" id="WP_179789258.1">
    <property type="nucleotide sequence ID" value="NZ_BAAARR010000001.1"/>
</dbReference>
<dbReference type="PANTHER" id="PTHR11699">
    <property type="entry name" value="ALDEHYDE DEHYDROGENASE-RELATED"/>
    <property type="match status" value="1"/>
</dbReference>